<dbReference type="Proteomes" id="UP000095282">
    <property type="component" value="Unplaced"/>
</dbReference>
<dbReference type="AlphaFoldDB" id="A0A1I7UHG6"/>
<keyword evidence="1" id="KW-1185">Reference proteome</keyword>
<organism evidence="1 2">
    <name type="scientific">Caenorhabditis tropicalis</name>
    <dbReference type="NCBI Taxonomy" id="1561998"/>
    <lineage>
        <taxon>Eukaryota</taxon>
        <taxon>Metazoa</taxon>
        <taxon>Ecdysozoa</taxon>
        <taxon>Nematoda</taxon>
        <taxon>Chromadorea</taxon>
        <taxon>Rhabditida</taxon>
        <taxon>Rhabditina</taxon>
        <taxon>Rhabditomorpha</taxon>
        <taxon>Rhabditoidea</taxon>
        <taxon>Rhabditidae</taxon>
        <taxon>Peloderinae</taxon>
        <taxon>Caenorhabditis</taxon>
    </lineage>
</organism>
<proteinExistence type="predicted"/>
<accession>A0A1I7UHG6</accession>
<protein>
    <submittedName>
        <fullName evidence="2">Uncharacterized protein</fullName>
    </submittedName>
</protein>
<evidence type="ECO:0000313" key="1">
    <source>
        <dbReference type="Proteomes" id="UP000095282"/>
    </source>
</evidence>
<dbReference type="WBParaSite" id="Csp11.Scaffold629.g9370.t1">
    <property type="protein sequence ID" value="Csp11.Scaffold629.g9370.t1"/>
    <property type="gene ID" value="Csp11.Scaffold629.g9370"/>
</dbReference>
<name>A0A1I7UHG6_9PELO</name>
<reference evidence="2" key="1">
    <citation type="submission" date="2016-11" db="UniProtKB">
        <authorList>
            <consortium name="WormBaseParasite"/>
        </authorList>
    </citation>
    <scope>IDENTIFICATION</scope>
</reference>
<evidence type="ECO:0000313" key="2">
    <source>
        <dbReference type="WBParaSite" id="Csp11.Scaffold629.g9370.t1"/>
    </source>
</evidence>
<sequence length="69" mass="8033">MQTDPNYLMYNSIHSEMFISRSWSVSIAIRFQFNTVYIGAQTPPTGMRPRSSREPVFAVSSYFIDFKTE</sequence>